<dbReference type="PANTHER" id="PTHR46758:SF2">
    <property type="entry name" value="OJ1485_B09.11 PROTEIN"/>
    <property type="match status" value="1"/>
</dbReference>
<dbReference type="EMBL" id="KN839854">
    <property type="protein sequence ID" value="KIJ62725.1"/>
    <property type="molecule type" value="Genomic_DNA"/>
</dbReference>
<dbReference type="AlphaFoldDB" id="A0A0C9VX05"/>
<reference evidence="6 7" key="1">
    <citation type="submission" date="2014-04" db="EMBL/GenBank/DDBJ databases">
        <title>Evolutionary Origins and Diversification of the Mycorrhizal Mutualists.</title>
        <authorList>
            <consortium name="DOE Joint Genome Institute"/>
            <consortium name="Mycorrhizal Genomics Consortium"/>
            <person name="Kohler A."/>
            <person name="Kuo A."/>
            <person name="Nagy L.G."/>
            <person name="Floudas D."/>
            <person name="Copeland A."/>
            <person name="Barry K.W."/>
            <person name="Cichocki N."/>
            <person name="Veneault-Fourrey C."/>
            <person name="LaButti K."/>
            <person name="Lindquist E.A."/>
            <person name="Lipzen A."/>
            <person name="Lundell T."/>
            <person name="Morin E."/>
            <person name="Murat C."/>
            <person name="Riley R."/>
            <person name="Ohm R."/>
            <person name="Sun H."/>
            <person name="Tunlid A."/>
            <person name="Henrissat B."/>
            <person name="Grigoriev I.V."/>
            <person name="Hibbett D.S."/>
            <person name="Martin F."/>
        </authorList>
    </citation>
    <scope>NUCLEOTIDE SEQUENCE [LARGE SCALE GENOMIC DNA]</scope>
    <source>
        <strain evidence="6 7">MD-312</strain>
    </source>
</reference>
<evidence type="ECO:0000256" key="1">
    <source>
        <dbReference type="ARBA" id="ARBA00022723"/>
    </source>
</evidence>
<evidence type="ECO:0000313" key="7">
    <source>
        <dbReference type="Proteomes" id="UP000053820"/>
    </source>
</evidence>
<dbReference type="PANTHER" id="PTHR46758">
    <property type="entry name" value="MYND DOMAIN-CONTAINING"/>
    <property type="match status" value="1"/>
</dbReference>
<keyword evidence="2 4" id="KW-0863">Zinc-finger</keyword>
<proteinExistence type="predicted"/>
<gene>
    <name evidence="6" type="ORF">HYDPIDRAFT_30314</name>
</gene>
<dbReference type="HOGENOM" id="CLU_690917_0_0_1"/>
<evidence type="ECO:0000313" key="6">
    <source>
        <dbReference type="EMBL" id="KIJ62725.1"/>
    </source>
</evidence>
<dbReference type="PROSITE" id="PS50865">
    <property type="entry name" value="ZF_MYND_2"/>
    <property type="match status" value="1"/>
</dbReference>
<dbReference type="InterPro" id="IPR044508">
    <property type="entry name" value="At5g50450/At1g67340-like"/>
</dbReference>
<evidence type="ECO:0000256" key="2">
    <source>
        <dbReference type="ARBA" id="ARBA00022771"/>
    </source>
</evidence>
<dbReference type="Pfam" id="PF01753">
    <property type="entry name" value="zf-MYND"/>
    <property type="match status" value="1"/>
</dbReference>
<dbReference type="InterPro" id="IPR002893">
    <property type="entry name" value="Znf_MYND"/>
</dbReference>
<feature type="domain" description="MYND-type" evidence="5">
    <location>
        <begin position="311"/>
        <end position="352"/>
    </location>
</feature>
<keyword evidence="1" id="KW-0479">Metal-binding</keyword>
<dbReference type="Proteomes" id="UP000053820">
    <property type="component" value="Unassembled WGS sequence"/>
</dbReference>
<evidence type="ECO:0000256" key="3">
    <source>
        <dbReference type="ARBA" id="ARBA00022833"/>
    </source>
</evidence>
<dbReference type="SUPFAM" id="SSF144232">
    <property type="entry name" value="HIT/MYND zinc finger-like"/>
    <property type="match status" value="1"/>
</dbReference>
<evidence type="ECO:0000256" key="4">
    <source>
        <dbReference type="PROSITE-ProRule" id="PRU00134"/>
    </source>
</evidence>
<dbReference type="Gene3D" id="6.10.140.2220">
    <property type="match status" value="1"/>
</dbReference>
<sequence>MNGRRFGIENQLGVGGGTVSREAQRNLEKAEELCRKRKPEKALPYLFKAMEDDNNLDAFIQAAFLFPLPEAVKVLEHAEEKGRFGLKRRLEPNCFEDGSKYDGCFYQLLETRPYMRVLQAQVRLYFENGQYDKSAATVIEMLRLCPGDNLGQRTWLGSVLLLTKRASDALSFSQTWLNPDRPDVIPRGGTSFGPPSSRCLPEPAEEKLSKYGNGAMAHNAAVSAFKVFGDCELARQYLRISARINPIILTKILAKIEKPRSLNMSARTFNGPEDAQDYLFLTQDVWMEADVWEWANSVQDAKKLLFKSCANAECGAVETDVAQFKRCAACKEVVYCSQPCQKNDWKTHKPKCQHHKNLKDTIRAFQTGRPPPENAFPMASADFANGRMFMHTA</sequence>
<protein>
    <recommendedName>
        <fullName evidence="5">MYND-type domain-containing protein</fullName>
    </recommendedName>
</protein>
<evidence type="ECO:0000259" key="5">
    <source>
        <dbReference type="PROSITE" id="PS50865"/>
    </source>
</evidence>
<name>A0A0C9VX05_9AGAM</name>
<organism evidence="6 7">
    <name type="scientific">Hydnomerulius pinastri MD-312</name>
    <dbReference type="NCBI Taxonomy" id="994086"/>
    <lineage>
        <taxon>Eukaryota</taxon>
        <taxon>Fungi</taxon>
        <taxon>Dikarya</taxon>
        <taxon>Basidiomycota</taxon>
        <taxon>Agaricomycotina</taxon>
        <taxon>Agaricomycetes</taxon>
        <taxon>Agaricomycetidae</taxon>
        <taxon>Boletales</taxon>
        <taxon>Boletales incertae sedis</taxon>
        <taxon>Leucogyrophana</taxon>
    </lineage>
</organism>
<dbReference type="InterPro" id="IPR011990">
    <property type="entry name" value="TPR-like_helical_dom_sf"/>
</dbReference>
<keyword evidence="7" id="KW-1185">Reference proteome</keyword>
<dbReference type="OrthoDB" id="432970at2759"/>
<accession>A0A0C9VX05</accession>
<keyword evidence="3" id="KW-0862">Zinc</keyword>
<dbReference type="GO" id="GO:0008270">
    <property type="term" value="F:zinc ion binding"/>
    <property type="evidence" value="ECO:0007669"/>
    <property type="project" value="UniProtKB-KW"/>
</dbReference>
<dbReference type="Gene3D" id="1.25.40.10">
    <property type="entry name" value="Tetratricopeptide repeat domain"/>
    <property type="match status" value="1"/>
</dbReference>